<sequence>MKTLSLTGKVLLLLFWLAAAAALALPLARPFPELLALVALALLLLHLGEVFASRRALRLRRHPWLDRVSLLIFGAFHRLPPQLPSA</sequence>
<dbReference type="AlphaFoldDB" id="A0A0U4WPT7"/>
<dbReference type="EMBL" id="CP013987">
    <property type="protein sequence ID" value="ALZ84061.1"/>
    <property type="molecule type" value="Genomic_DNA"/>
</dbReference>
<dbReference type="Pfam" id="PF06611">
    <property type="entry name" value="DUF1145"/>
    <property type="match status" value="1"/>
</dbReference>
<name>A0A0U4WPT7_9PSED</name>
<reference evidence="2 4" key="1">
    <citation type="submission" date="2016-01" db="EMBL/GenBank/DDBJ databases">
        <title>Annotation of Pseudomonas oryzihabitans USDA-ARS-USMARC-56511.</title>
        <authorList>
            <person name="Harhay G.P."/>
            <person name="Harhay D.M."/>
            <person name="Smith T.P.L."/>
            <person name="Bono J.L."/>
            <person name="Heaton M.P."/>
            <person name="Clawson M.L."/>
            <person name="Chitko-Mckown C.G."/>
            <person name="Capik S.F."/>
            <person name="DeDonder K.D."/>
            <person name="Apley M.D."/>
            <person name="Lubbers B.V."/>
            <person name="White B.J."/>
            <person name="Larson R.L."/>
        </authorList>
    </citation>
    <scope>NUCLEOTIDE SEQUENCE [LARGE SCALE GENOMIC DNA]</scope>
    <source>
        <strain evidence="2 4">USDA-ARS-USMARC-56511</strain>
    </source>
</reference>
<evidence type="ECO:0000313" key="4">
    <source>
        <dbReference type="Proteomes" id="UP000064137"/>
    </source>
</evidence>
<keyword evidence="1" id="KW-0472">Membrane</keyword>
<evidence type="ECO:0000256" key="1">
    <source>
        <dbReference type="SAM" id="Phobius"/>
    </source>
</evidence>
<evidence type="ECO:0000313" key="3">
    <source>
        <dbReference type="EMBL" id="OAN32171.1"/>
    </source>
</evidence>
<dbReference type="OrthoDB" id="7032679at2"/>
<proteinExistence type="predicted"/>
<keyword evidence="1" id="KW-0812">Transmembrane</keyword>
<dbReference type="InterPro" id="IPR009525">
    <property type="entry name" value="DUF1145"/>
</dbReference>
<dbReference type="EMBL" id="LWCR01000001">
    <property type="protein sequence ID" value="OAN32171.1"/>
    <property type="molecule type" value="Genomic_DNA"/>
</dbReference>
<dbReference type="Proteomes" id="UP000078356">
    <property type="component" value="Unassembled WGS sequence"/>
</dbReference>
<dbReference type="RefSeq" id="WP_059314277.1">
    <property type="nucleotide sequence ID" value="NZ_CP013987.1"/>
</dbReference>
<dbReference type="KEGG" id="por:APT59_07470"/>
<evidence type="ECO:0008006" key="6">
    <source>
        <dbReference type="Google" id="ProtNLM"/>
    </source>
</evidence>
<accession>A0A0U4WPT7</accession>
<reference evidence="3 5" key="2">
    <citation type="submission" date="2016-04" db="EMBL/GenBank/DDBJ databases">
        <title>Draft Genome Sequences of Staphylococcus capitis Strain H36, S. capitis Strain H65, S. cohnii Strain H62, S. hominis Strain H69, Mycobacterium iranicum Strain H39, Plantibacter sp. Strain H53, Pseudomonas oryzihabitans Strain H72, and Microbacterium sp. Strain H83, isolated from residential settings.</title>
        <authorList>
            <person name="Lymperopoulou D."/>
            <person name="Adams R.I."/>
            <person name="Lindow S."/>
            <person name="Coil D.A."/>
            <person name="Jospin G."/>
            <person name="Eisen J.A."/>
        </authorList>
    </citation>
    <scope>NUCLEOTIDE SEQUENCE [LARGE SCALE GENOMIC DNA]</scope>
    <source>
        <strain evidence="3 5">H72</strain>
    </source>
</reference>
<feature type="transmembrane region" description="Helical" evidence="1">
    <location>
        <begin position="34"/>
        <end position="52"/>
    </location>
</feature>
<dbReference type="Proteomes" id="UP000064137">
    <property type="component" value="Chromosome"/>
</dbReference>
<keyword evidence="1" id="KW-1133">Transmembrane helix</keyword>
<protein>
    <recommendedName>
        <fullName evidence="6">DUF1145 domain-containing protein</fullName>
    </recommendedName>
</protein>
<evidence type="ECO:0000313" key="2">
    <source>
        <dbReference type="EMBL" id="ALZ84061.1"/>
    </source>
</evidence>
<gene>
    <name evidence="3" type="ORF">A4V15_00270</name>
    <name evidence="2" type="ORF">APT59_07470</name>
</gene>
<organism evidence="2 4">
    <name type="scientific">Pseudomonas oryzihabitans</name>
    <dbReference type="NCBI Taxonomy" id="47885"/>
    <lineage>
        <taxon>Bacteria</taxon>
        <taxon>Pseudomonadati</taxon>
        <taxon>Pseudomonadota</taxon>
        <taxon>Gammaproteobacteria</taxon>
        <taxon>Pseudomonadales</taxon>
        <taxon>Pseudomonadaceae</taxon>
        <taxon>Pseudomonas</taxon>
    </lineage>
</organism>
<evidence type="ECO:0000313" key="5">
    <source>
        <dbReference type="Proteomes" id="UP000078356"/>
    </source>
</evidence>